<evidence type="ECO:0000256" key="3">
    <source>
        <dbReference type="SAM" id="MobiDB-lite"/>
    </source>
</evidence>
<keyword evidence="2" id="KW-0184">Conjugation</keyword>
<evidence type="ECO:0000256" key="2">
    <source>
        <dbReference type="ARBA" id="ARBA00022971"/>
    </source>
</evidence>
<organism evidence="5 6">
    <name type="scientific">Martelella lutilitoris</name>
    <dbReference type="NCBI Taxonomy" id="2583532"/>
    <lineage>
        <taxon>Bacteria</taxon>
        <taxon>Pseudomonadati</taxon>
        <taxon>Pseudomonadota</taxon>
        <taxon>Alphaproteobacteria</taxon>
        <taxon>Hyphomicrobiales</taxon>
        <taxon>Aurantimonadaceae</taxon>
        <taxon>Martelella</taxon>
    </lineage>
</organism>
<dbReference type="Pfam" id="PF03389">
    <property type="entry name" value="MobA_MobL"/>
    <property type="match status" value="1"/>
</dbReference>
<dbReference type="Proteomes" id="UP000596083">
    <property type="component" value="Chromosome"/>
</dbReference>
<gene>
    <name evidence="5" type="ORF">JET14_09660</name>
</gene>
<proteinExistence type="inferred from homology"/>
<feature type="domain" description="MobA/MobL protein" evidence="4">
    <location>
        <begin position="29"/>
        <end position="218"/>
    </location>
</feature>
<sequence length="535" mass="62795">MDQVIRIEPIHCRVKNVSRGNGPADNPHSVVAAAAYLSRTRIKDERTGRIHRYTRQDTDIVHEAILHPSDAPDWASNRTGLWNAVEAAERRKDARLAKSLEVAIPRDLDAQHWPALMETFAARFVAMGLPVHYAIHNNADGTNPHCHLLLATRVLESTGFAKAKLAALNKKSFVDDTRALWADTCNLFLAAAGAGVRFDHRSYKARGIAKVAGTHRGRRRPDRSWMREISMRQRPTPEDIERYPHLTALSDWPPRTNAPEWSFSREEREELKRYIADHPEPKREFRHDDGHFEDWIKRKWQEQEEARQPRVIRLEPEQEGSEPTPEERQRQEEERQRDEEGMRRDDAARLPVTQSESERLAEARKHGDAEVQRVEKQILEERLAYLERKDWDDYAAGMERRYEEEYLKSDHTTEILRDTLGKAEADRLLKYAHTDEQFRRIFKDPEHAIKRFNLALKDMGEKRALEVLVREPNRISPTKDSWRATFQHSTLEREEAREARRNVTESYQVTKEAVEKERDARRAAERHEEERQWKR</sequence>
<feature type="compositionally biased region" description="Basic and acidic residues" evidence="3">
    <location>
        <begin position="356"/>
        <end position="372"/>
    </location>
</feature>
<feature type="compositionally biased region" description="Basic and acidic residues" evidence="3">
    <location>
        <begin position="512"/>
        <end position="535"/>
    </location>
</feature>
<evidence type="ECO:0000256" key="1">
    <source>
        <dbReference type="ARBA" id="ARBA00010873"/>
    </source>
</evidence>
<protein>
    <submittedName>
        <fullName evidence="5">MobA/MobL family protein</fullName>
    </submittedName>
</protein>
<dbReference type="RefSeq" id="WP_200337821.1">
    <property type="nucleotide sequence ID" value="NZ_CP066786.1"/>
</dbReference>
<feature type="region of interest" description="Disordered" evidence="3">
    <location>
        <begin position="306"/>
        <end position="372"/>
    </location>
</feature>
<reference evidence="5 6" key="1">
    <citation type="submission" date="2020-12" db="EMBL/GenBank/DDBJ databases">
        <authorList>
            <person name="Zheng R.K."/>
            <person name="Sun C.M."/>
        </authorList>
    </citation>
    <scope>NUCLEOTIDE SEQUENCE [LARGE SCALE GENOMIC DNA]</scope>
    <source>
        <strain evidence="5 6">ZRK001</strain>
    </source>
</reference>
<comment type="similarity">
    <text evidence="1">Belongs to the MobA/MobL family.</text>
</comment>
<feature type="region of interest" description="Disordered" evidence="3">
    <location>
        <begin position="491"/>
        <end position="535"/>
    </location>
</feature>
<dbReference type="KEGG" id="mlut:JET14_09660"/>
<name>A0A7T7KNA7_9HYPH</name>
<dbReference type="Gene3D" id="3.30.930.30">
    <property type="match status" value="1"/>
</dbReference>
<feature type="compositionally biased region" description="Basic and acidic residues" evidence="3">
    <location>
        <begin position="325"/>
        <end position="348"/>
    </location>
</feature>
<dbReference type="EMBL" id="CP066786">
    <property type="protein sequence ID" value="QQM32373.1"/>
    <property type="molecule type" value="Genomic_DNA"/>
</dbReference>
<feature type="compositionally biased region" description="Basic and acidic residues" evidence="3">
    <location>
        <begin position="306"/>
        <end position="316"/>
    </location>
</feature>
<dbReference type="InterPro" id="IPR005053">
    <property type="entry name" value="MobA_MobL"/>
</dbReference>
<evidence type="ECO:0000313" key="6">
    <source>
        <dbReference type="Proteomes" id="UP000596083"/>
    </source>
</evidence>
<accession>A0A7T7KNA7</accession>
<feature type="compositionally biased region" description="Basic and acidic residues" evidence="3">
    <location>
        <begin position="491"/>
        <end position="503"/>
    </location>
</feature>
<evidence type="ECO:0000259" key="4">
    <source>
        <dbReference type="Pfam" id="PF03389"/>
    </source>
</evidence>
<dbReference type="AlphaFoldDB" id="A0A7T7KNA7"/>
<evidence type="ECO:0000313" key="5">
    <source>
        <dbReference type="EMBL" id="QQM32373.1"/>
    </source>
</evidence>